<feature type="compositionally biased region" description="Basic and acidic residues" evidence="1">
    <location>
        <begin position="131"/>
        <end position="150"/>
    </location>
</feature>
<evidence type="ECO:0000256" key="1">
    <source>
        <dbReference type="SAM" id="MobiDB-lite"/>
    </source>
</evidence>
<gene>
    <name evidence="3" type="ORF">QWY31_07510</name>
</gene>
<comment type="caution">
    <text evidence="3">The sequence shown here is derived from an EMBL/GenBank/DDBJ whole genome shotgun (WGS) entry which is preliminary data.</text>
</comment>
<evidence type="ECO:0000313" key="4">
    <source>
        <dbReference type="Proteomes" id="UP001168552"/>
    </source>
</evidence>
<evidence type="ECO:0000256" key="2">
    <source>
        <dbReference type="SAM" id="Phobius"/>
    </source>
</evidence>
<name>A0ABT8F4E8_9BACT</name>
<sequence>MDEIGNWIYVIVGIIYMISRVLKTKKPAEQVDTGSSRPARPKTQPVTFEDLLKELTGEVPEPAPKPVQRRAEVQDEPYEHPFSKKKSQEVRRPEPDYSISTFSEDKTSRFNKYKEKKDISLETSYKSQPISERKNLHDDPYHEKAASNETASKVKEMLVGGPEDLKKAIILSEILNRKY</sequence>
<accession>A0ABT8F4E8</accession>
<dbReference type="Proteomes" id="UP001168552">
    <property type="component" value="Unassembled WGS sequence"/>
</dbReference>
<keyword evidence="2" id="KW-1133">Transmembrane helix</keyword>
<feature type="transmembrane region" description="Helical" evidence="2">
    <location>
        <begin position="6"/>
        <end position="22"/>
    </location>
</feature>
<feature type="compositionally biased region" description="Basic and acidic residues" evidence="1">
    <location>
        <begin position="69"/>
        <end position="95"/>
    </location>
</feature>
<protein>
    <recommendedName>
        <fullName evidence="5">Conjugal transfer protein</fullName>
    </recommendedName>
</protein>
<feature type="compositionally biased region" description="Basic and acidic residues" evidence="1">
    <location>
        <begin position="103"/>
        <end position="120"/>
    </location>
</feature>
<feature type="region of interest" description="Disordered" evidence="1">
    <location>
        <begin position="55"/>
        <end position="150"/>
    </location>
</feature>
<keyword evidence="4" id="KW-1185">Reference proteome</keyword>
<keyword evidence="2" id="KW-0472">Membrane</keyword>
<evidence type="ECO:0008006" key="5">
    <source>
        <dbReference type="Google" id="ProtNLM"/>
    </source>
</evidence>
<proteinExistence type="predicted"/>
<dbReference type="EMBL" id="JAUHJS010000003">
    <property type="protein sequence ID" value="MDN4165343.1"/>
    <property type="molecule type" value="Genomic_DNA"/>
</dbReference>
<keyword evidence="2" id="KW-0812">Transmembrane</keyword>
<evidence type="ECO:0000313" key="3">
    <source>
        <dbReference type="EMBL" id="MDN4165343.1"/>
    </source>
</evidence>
<reference evidence="3" key="1">
    <citation type="submission" date="2023-06" db="EMBL/GenBank/DDBJ databases">
        <title>Cytophagales bacterium Strain LB-30, isolated from soil.</title>
        <authorList>
            <person name="Liu B."/>
        </authorList>
    </citation>
    <scope>NUCLEOTIDE SEQUENCE</scope>
    <source>
        <strain evidence="3">LB-30</strain>
    </source>
</reference>
<organism evidence="3 4">
    <name type="scientific">Shiella aurantiaca</name>
    <dbReference type="NCBI Taxonomy" id="3058365"/>
    <lineage>
        <taxon>Bacteria</taxon>
        <taxon>Pseudomonadati</taxon>
        <taxon>Bacteroidota</taxon>
        <taxon>Cytophagia</taxon>
        <taxon>Cytophagales</taxon>
        <taxon>Shiellaceae</taxon>
        <taxon>Shiella</taxon>
    </lineage>
</organism>
<feature type="compositionally biased region" description="Polar residues" evidence="1">
    <location>
        <begin position="121"/>
        <end position="130"/>
    </location>
</feature>